<evidence type="ECO:0000256" key="6">
    <source>
        <dbReference type="ARBA" id="ARBA00022989"/>
    </source>
</evidence>
<dbReference type="RefSeq" id="XP_012652145.1">
    <property type="nucleotide sequence ID" value="XM_012796691.1"/>
</dbReference>
<dbReference type="EMBL" id="GG662758">
    <property type="protein sequence ID" value="EWS75313.1"/>
    <property type="molecule type" value="Genomic_DNA"/>
</dbReference>
<feature type="transmembrane region" description="Helical" evidence="9">
    <location>
        <begin position="101"/>
        <end position="119"/>
    </location>
</feature>
<feature type="transmembrane region" description="Helical" evidence="9">
    <location>
        <begin position="125"/>
        <end position="149"/>
    </location>
</feature>
<evidence type="ECO:0000256" key="9">
    <source>
        <dbReference type="SAM" id="Phobius"/>
    </source>
</evidence>
<dbReference type="InParanoid" id="W7XEX8"/>
<protein>
    <submittedName>
        <fullName evidence="10">Transmembrane protein, putative</fullName>
    </submittedName>
</protein>
<evidence type="ECO:0000313" key="10">
    <source>
        <dbReference type="EMBL" id="EWS75313.1"/>
    </source>
</evidence>
<accession>W7XEX8</accession>
<evidence type="ECO:0000256" key="5">
    <source>
        <dbReference type="ARBA" id="ARBA00022729"/>
    </source>
</evidence>
<comment type="similarity">
    <text evidence="3">Belongs to the KISH family.</text>
</comment>
<keyword evidence="7" id="KW-0333">Golgi apparatus</keyword>
<sequence>MSVFFNFQSLITSLILIICTCAYVRRLKPELINPYVQGQIIKQKQLLFLIIFNNLLNNLDSEDFLEERQLLEIGQALMFQLCAQQWRFLACLQDDLIKQNLNLQINIFVCTYFIIFSTVSLTIKFLFIIIQLLLIVFQIKLSLFQILIFSLKSKQKQDGVYNTVFYQKQSELILQRNLFQFENKHFILDKSLFIFIFNFIIIVLLQNIKFDIQNEVSLKLLKKHCLELIIQNKKLYKLSALPLIITKCKYIYALYSKSQLIKGRNFVKQKKF</sequence>
<feature type="transmembrane region" description="Helical" evidence="9">
    <location>
        <begin position="186"/>
        <end position="205"/>
    </location>
</feature>
<dbReference type="GeneID" id="24441028"/>
<dbReference type="AlphaFoldDB" id="W7XEX8"/>
<dbReference type="InterPro" id="IPR009653">
    <property type="entry name" value="Ksh1"/>
</dbReference>
<evidence type="ECO:0000256" key="3">
    <source>
        <dbReference type="ARBA" id="ARBA00008961"/>
    </source>
</evidence>
<keyword evidence="6 9" id="KW-1133">Transmembrane helix</keyword>
<comment type="function">
    <text evidence="1">Involved in the early part of the secretory pathway.</text>
</comment>
<organism evidence="10 11">
    <name type="scientific">Tetrahymena thermophila (strain SB210)</name>
    <dbReference type="NCBI Taxonomy" id="312017"/>
    <lineage>
        <taxon>Eukaryota</taxon>
        <taxon>Sar</taxon>
        <taxon>Alveolata</taxon>
        <taxon>Ciliophora</taxon>
        <taxon>Intramacronucleata</taxon>
        <taxon>Oligohymenophorea</taxon>
        <taxon>Hymenostomatida</taxon>
        <taxon>Tetrahymenina</taxon>
        <taxon>Tetrahymenidae</taxon>
        <taxon>Tetrahymena</taxon>
    </lineage>
</organism>
<keyword evidence="8 9" id="KW-0472">Membrane</keyword>
<evidence type="ECO:0000256" key="7">
    <source>
        <dbReference type="ARBA" id="ARBA00023034"/>
    </source>
</evidence>
<dbReference type="KEGG" id="tet:TTHERM_000895809"/>
<gene>
    <name evidence="10" type="ORF">TTHERM_000895809</name>
</gene>
<proteinExistence type="inferred from homology"/>
<feature type="transmembrane region" description="Helical" evidence="9">
    <location>
        <begin position="6"/>
        <end position="24"/>
    </location>
</feature>
<name>W7XEX8_TETTS</name>
<keyword evidence="5" id="KW-0732">Signal</keyword>
<keyword evidence="11" id="KW-1185">Reference proteome</keyword>
<evidence type="ECO:0000256" key="2">
    <source>
        <dbReference type="ARBA" id="ARBA00004614"/>
    </source>
</evidence>
<dbReference type="GO" id="GO:0000139">
    <property type="term" value="C:Golgi membrane"/>
    <property type="evidence" value="ECO:0007669"/>
    <property type="project" value="UniProtKB-SubCell"/>
</dbReference>
<reference evidence="11" key="1">
    <citation type="journal article" date="2006" name="PLoS Biol.">
        <title>Macronuclear genome sequence of the ciliate Tetrahymena thermophila, a model eukaryote.</title>
        <authorList>
            <person name="Eisen J.A."/>
            <person name="Coyne R.S."/>
            <person name="Wu M."/>
            <person name="Wu D."/>
            <person name="Thiagarajan M."/>
            <person name="Wortman J.R."/>
            <person name="Badger J.H."/>
            <person name="Ren Q."/>
            <person name="Amedeo P."/>
            <person name="Jones K.M."/>
            <person name="Tallon L.J."/>
            <person name="Delcher A.L."/>
            <person name="Salzberg S.L."/>
            <person name="Silva J.C."/>
            <person name="Haas B.J."/>
            <person name="Majoros W.H."/>
            <person name="Farzad M."/>
            <person name="Carlton J.M."/>
            <person name="Smith R.K. Jr."/>
            <person name="Garg J."/>
            <person name="Pearlman R.E."/>
            <person name="Karrer K.M."/>
            <person name="Sun L."/>
            <person name="Manning G."/>
            <person name="Elde N.C."/>
            <person name="Turkewitz A.P."/>
            <person name="Asai D.J."/>
            <person name="Wilkes D.E."/>
            <person name="Wang Y."/>
            <person name="Cai H."/>
            <person name="Collins K."/>
            <person name="Stewart B.A."/>
            <person name="Lee S.R."/>
            <person name="Wilamowska K."/>
            <person name="Weinberg Z."/>
            <person name="Ruzzo W.L."/>
            <person name="Wloga D."/>
            <person name="Gaertig J."/>
            <person name="Frankel J."/>
            <person name="Tsao C.-C."/>
            <person name="Gorovsky M.A."/>
            <person name="Keeling P.J."/>
            <person name="Waller R.F."/>
            <person name="Patron N.J."/>
            <person name="Cherry J.M."/>
            <person name="Stover N.A."/>
            <person name="Krieger C.J."/>
            <person name="del Toro C."/>
            <person name="Ryder H.F."/>
            <person name="Williamson S.C."/>
            <person name="Barbeau R.A."/>
            <person name="Hamilton E.P."/>
            <person name="Orias E."/>
        </authorList>
    </citation>
    <scope>NUCLEOTIDE SEQUENCE [LARGE SCALE GENOMIC DNA]</scope>
    <source>
        <strain evidence="11">SB210</strain>
    </source>
</reference>
<evidence type="ECO:0000256" key="8">
    <source>
        <dbReference type="ARBA" id="ARBA00023136"/>
    </source>
</evidence>
<evidence type="ECO:0000256" key="4">
    <source>
        <dbReference type="ARBA" id="ARBA00022692"/>
    </source>
</evidence>
<dbReference type="Proteomes" id="UP000009168">
    <property type="component" value="Unassembled WGS sequence"/>
</dbReference>
<dbReference type="Pfam" id="PF06842">
    <property type="entry name" value="DUF1242"/>
    <property type="match status" value="1"/>
</dbReference>
<evidence type="ECO:0000256" key="1">
    <source>
        <dbReference type="ARBA" id="ARBA00002154"/>
    </source>
</evidence>
<comment type="subcellular location">
    <subcellularLocation>
        <location evidence="2">Golgi apparatus membrane</location>
        <topology evidence="2">Single-pass type I membrane protein</topology>
    </subcellularLocation>
</comment>
<keyword evidence="4 9" id="KW-0812">Transmembrane</keyword>
<evidence type="ECO:0000313" key="11">
    <source>
        <dbReference type="Proteomes" id="UP000009168"/>
    </source>
</evidence>